<accession>A0A1M7CUT8</accession>
<protein>
    <recommendedName>
        <fullName evidence="3">Capsule biosynthesis protein</fullName>
    </recommendedName>
</protein>
<proteinExistence type="predicted"/>
<gene>
    <name evidence="1" type="ORF">SAMN05444171_5044</name>
</gene>
<reference evidence="1 2" key="1">
    <citation type="submission" date="2016-10" db="EMBL/GenBank/DDBJ databases">
        <authorList>
            <person name="de Groot N.N."/>
        </authorList>
    </citation>
    <scope>NUCLEOTIDE SEQUENCE [LARGE SCALE GENOMIC DNA]</scope>
    <source>
        <strain evidence="1 2">GAS522</strain>
    </source>
</reference>
<dbReference type="Proteomes" id="UP000183208">
    <property type="component" value="Unassembled WGS sequence"/>
</dbReference>
<name>A0A1M7CUT8_9BRAD</name>
<evidence type="ECO:0008006" key="3">
    <source>
        <dbReference type="Google" id="ProtNLM"/>
    </source>
</evidence>
<dbReference type="Pfam" id="PF19883">
    <property type="entry name" value="DUF6356"/>
    <property type="match status" value="1"/>
</dbReference>
<evidence type="ECO:0000313" key="2">
    <source>
        <dbReference type="Proteomes" id="UP000183208"/>
    </source>
</evidence>
<dbReference type="OrthoDB" id="7652114at2"/>
<dbReference type="InterPro" id="IPR045936">
    <property type="entry name" value="DUF6356"/>
</dbReference>
<dbReference type="AlphaFoldDB" id="A0A1M7CUT8"/>
<sequence length="84" mass="9073">MRWSFTEHPASVGESYVGHLRSAFGFGVAMIRGGTACLVHGVLPFLHTTTGSRTVIRLHDRMITNRHSVSVTAAEPNGSPDPKT</sequence>
<evidence type="ECO:0000313" key="1">
    <source>
        <dbReference type="EMBL" id="SED75392.1"/>
    </source>
</evidence>
<organism evidence="1 2">
    <name type="scientific">Bradyrhizobium lablabi</name>
    <dbReference type="NCBI Taxonomy" id="722472"/>
    <lineage>
        <taxon>Bacteria</taxon>
        <taxon>Pseudomonadati</taxon>
        <taxon>Pseudomonadota</taxon>
        <taxon>Alphaproteobacteria</taxon>
        <taxon>Hyphomicrobiales</taxon>
        <taxon>Nitrobacteraceae</taxon>
        <taxon>Bradyrhizobium</taxon>
    </lineage>
</organism>
<dbReference type="EMBL" id="FNTI01000001">
    <property type="protein sequence ID" value="SED75392.1"/>
    <property type="molecule type" value="Genomic_DNA"/>
</dbReference>